<accession>A0A8S5VD78</accession>
<sequence length="32" mass="3788">MQKYTKPYPTIGNVIDAIQHRERRNIICLNSD</sequence>
<name>A0A8S5VD78_9CAUD</name>
<evidence type="ECO:0000313" key="1">
    <source>
        <dbReference type="EMBL" id="DAG04668.1"/>
    </source>
</evidence>
<protein>
    <submittedName>
        <fullName evidence="1">Uncharacterized protein</fullName>
    </submittedName>
</protein>
<organism evidence="1">
    <name type="scientific">Siphoviridae sp. ctDXu9</name>
    <dbReference type="NCBI Taxonomy" id="2825387"/>
    <lineage>
        <taxon>Viruses</taxon>
        <taxon>Duplodnaviria</taxon>
        <taxon>Heunggongvirae</taxon>
        <taxon>Uroviricota</taxon>
        <taxon>Caudoviricetes</taxon>
    </lineage>
</organism>
<reference evidence="1" key="1">
    <citation type="journal article" date="2021" name="Proc. Natl. Acad. Sci. U.S.A.">
        <title>A Catalog of Tens of Thousands of Viruses from Human Metagenomes Reveals Hidden Associations with Chronic Diseases.</title>
        <authorList>
            <person name="Tisza M.J."/>
            <person name="Buck C.B."/>
        </authorList>
    </citation>
    <scope>NUCLEOTIDE SEQUENCE</scope>
    <source>
        <strain evidence="1">CtDXu9</strain>
    </source>
</reference>
<proteinExistence type="predicted"/>
<dbReference type="EMBL" id="BK016244">
    <property type="protein sequence ID" value="DAG04668.1"/>
    <property type="molecule type" value="Genomic_DNA"/>
</dbReference>